<dbReference type="AlphaFoldDB" id="A0AAE1CDS1"/>
<feature type="signal peptide" evidence="1">
    <location>
        <begin position="1"/>
        <end position="17"/>
    </location>
</feature>
<evidence type="ECO:0000256" key="1">
    <source>
        <dbReference type="SAM" id="SignalP"/>
    </source>
</evidence>
<comment type="caution">
    <text evidence="2">The sequence shown here is derived from an EMBL/GenBank/DDBJ whole genome shotgun (WGS) entry which is preliminary data.</text>
</comment>
<evidence type="ECO:0000313" key="3">
    <source>
        <dbReference type="Proteomes" id="UP001270362"/>
    </source>
</evidence>
<protein>
    <submittedName>
        <fullName evidence="2">Uncharacterized protein</fullName>
    </submittedName>
</protein>
<dbReference type="Proteomes" id="UP001270362">
    <property type="component" value="Unassembled WGS sequence"/>
</dbReference>
<sequence>MKFTISAIFALVAVVSAFSQGDQNAYLRSRQAAAQNQVDASVPAMSDKNGNVVPFDAANVYQDALAKGI</sequence>
<keyword evidence="3" id="KW-1185">Reference proteome</keyword>
<proteinExistence type="predicted"/>
<reference evidence="2" key="1">
    <citation type="journal article" date="2023" name="Mol. Phylogenet. Evol.">
        <title>Genome-scale phylogeny and comparative genomics of the fungal order Sordariales.</title>
        <authorList>
            <person name="Hensen N."/>
            <person name="Bonometti L."/>
            <person name="Westerberg I."/>
            <person name="Brannstrom I.O."/>
            <person name="Guillou S."/>
            <person name="Cros-Aarteil S."/>
            <person name="Calhoun S."/>
            <person name="Haridas S."/>
            <person name="Kuo A."/>
            <person name="Mondo S."/>
            <person name="Pangilinan J."/>
            <person name="Riley R."/>
            <person name="LaButti K."/>
            <person name="Andreopoulos B."/>
            <person name="Lipzen A."/>
            <person name="Chen C."/>
            <person name="Yan M."/>
            <person name="Daum C."/>
            <person name="Ng V."/>
            <person name="Clum A."/>
            <person name="Steindorff A."/>
            <person name="Ohm R.A."/>
            <person name="Martin F."/>
            <person name="Silar P."/>
            <person name="Natvig D.O."/>
            <person name="Lalanne C."/>
            <person name="Gautier V."/>
            <person name="Ament-Velasquez S.L."/>
            <person name="Kruys A."/>
            <person name="Hutchinson M.I."/>
            <person name="Powell A.J."/>
            <person name="Barry K."/>
            <person name="Miller A.N."/>
            <person name="Grigoriev I.V."/>
            <person name="Debuchy R."/>
            <person name="Gladieux P."/>
            <person name="Hiltunen Thoren M."/>
            <person name="Johannesson H."/>
        </authorList>
    </citation>
    <scope>NUCLEOTIDE SEQUENCE</scope>
    <source>
        <strain evidence="2">CBS 314.62</strain>
    </source>
</reference>
<name>A0AAE1CDS1_9PEZI</name>
<gene>
    <name evidence="2" type="ORF">B0T22DRAFT_481014</name>
</gene>
<keyword evidence="1" id="KW-0732">Signal</keyword>
<accession>A0AAE1CDS1</accession>
<reference evidence="2" key="2">
    <citation type="submission" date="2023-06" db="EMBL/GenBank/DDBJ databases">
        <authorList>
            <consortium name="Lawrence Berkeley National Laboratory"/>
            <person name="Haridas S."/>
            <person name="Hensen N."/>
            <person name="Bonometti L."/>
            <person name="Westerberg I."/>
            <person name="Brannstrom I.O."/>
            <person name="Guillou S."/>
            <person name="Cros-Aarteil S."/>
            <person name="Calhoun S."/>
            <person name="Kuo A."/>
            <person name="Mondo S."/>
            <person name="Pangilinan J."/>
            <person name="Riley R."/>
            <person name="Labutti K."/>
            <person name="Andreopoulos B."/>
            <person name="Lipzen A."/>
            <person name="Chen C."/>
            <person name="Yanf M."/>
            <person name="Daum C."/>
            <person name="Ng V."/>
            <person name="Clum A."/>
            <person name="Steindorff A."/>
            <person name="Ohm R."/>
            <person name="Martin F."/>
            <person name="Silar P."/>
            <person name="Natvig D."/>
            <person name="Lalanne C."/>
            <person name="Gautier V."/>
            <person name="Ament-Velasquez S.L."/>
            <person name="Kruys A."/>
            <person name="Hutchinson M.I."/>
            <person name="Powell A.J."/>
            <person name="Barry K."/>
            <person name="Miller A.N."/>
            <person name="Grigoriev I.V."/>
            <person name="Debuchy R."/>
            <person name="Gladieux P."/>
            <person name="Thoren M.H."/>
            <person name="Johannesson H."/>
        </authorList>
    </citation>
    <scope>NUCLEOTIDE SEQUENCE</scope>
    <source>
        <strain evidence="2">CBS 314.62</strain>
    </source>
</reference>
<dbReference type="EMBL" id="JAULSO010000002">
    <property type="protein sequence ID" value="KAK3689821.1"/>
    <property type="molecule type" value="Genomic_DNA"/>
</dbReference>
<organism evidence="2 3">
    <name type="scientific">Podospora appendiculata</name>
    <dbReference type="NCBI Taxonomy" id="314037"/>
    <lineage>
        <taxon>Eukaryota</taxon>
        <taxon>Fungi</taxon>
        <taxon>Dikarya</taxon>
        <taxon>Ascomycota</taxon>
        <taxon>Pezizomycotina</taxon>
        <taxon>Sordariomycetes</taxon>
        <taxon>Sordariomycetidae</taxon>
        <taxon>Sordariales</taxon>
        <taxon>Podosporaceae</taxon>
        <taxon>Podospora</taxon>
    </lineage>
</organism>
<evidence type="ECO:0000313" key="2">
    <source>
        <dbReference type="EMBL" id="KAK3689821.1"/>
    </source>
</evidence>
<feature type="chain" id="PRO_5042192556" evidence="1">
    <location>
        <begin position="18"/>
        <end position="69"/>
    </location>
</feature>